<feature type="transmembrane region" description="Helical" evidence="2">
    <location>
        <begin position="177"/>
        <end position="198"/>
    </location>
</feature>
<dbReference type="EMBL" id="CAXAMN010004459">
    <property type="protein sequence ID" value="CAK9009589.1"/>
    <property type="molecule type" value="Genomic_DNA"/>
</dbReference>
<evidence type="ECO:0000259" key="3">
    <source>
        <dbReference type="PROSITE" id="PS50850"/>
    </source>
</evidence>
<feature type="transmembrane region" description="Helical" evidence="2">
    <location>
        <begin position="133"/>
        <end position="156"/>
    </location>
</feature>
<keyword evidence="2" id="KW-0472">Membrane</keyword>
<evidence type="ECO:0000256" key="1">
    <source>
        <dbReference type="ARBA" id="ARBA00004141"/>
    </source>
</evidence>
<dbReference type="PANTHER" id="PTHR23525">
    <property type="entry name" value="TRANSPORTER, PUTATIVE-RELATED"/>
    <property type="match status" value="1"/>
</dbReference>
<organism evidence="4 5">
    <name type="scientific">Durusdinium trenchii</name>
    <dbReference type="NCBI Taxonomy" id="1381693"/>
    <lineage>
        <taxon>Eukaryota</taxon>
        <taxon>Sar</taxon>
        <taxon>Alveolata</taxon>
        <taxon>Dinophyceae</taxon>
        <taxon>Suessiales</taxon>
        <taxon>Symbiodiniaceae</taxon>
        <taxon>Durusdinium</taxon>
    </lineage>
</organism>
<sequence>MAGNSNTAVGWAESISGLSQIVLAGPAGVLTDTVSRSKILRWCAYLSVLAVGASIAGIGFDNFPIIYVSLFIFGAYTALQNTASFALYSDSIPQGSRAKWLSRVSIVNQLGYGAGPFFSLFLFGYFGNQWKLSVLHVVLIIGFLGMIPANLFLVNLKDAQHEDGGAEASGAFSNLKYARVVPWLICSLDVVTAIGAGMTVKFFPLFFKQDYGLNPGQIQLLFAVYGLSFGFFTWLCEKAAAKLGRVQAGVLFATAGVVCLFLLAYLRWLPSVLVVFVIRGAFANAIYPIDRSILMDFVPSNERGRWNAAESVSSMSWSGSAVIGGYLMDAYDYRQTFVTWRYWSGHTACIYAVAAIMRLPLFFLVPRYELPASQQPFIGRAVTQEDVQADLLRSVRSRSVQFEL</sequence>
<evidence type="ECO:0000256" key="2">
    <source>
        <dbReference type="SAM" id="Phobius"/>
    </source>
</evidence>
<dbReference type="PANTHER" id="PTHR23525:SF1">
    <property type="entry name" value="NODULIN-LIKE DOMAIN-CONTAINING PROTEIN"/>
    <property type="match status" value="1"/>
</dbReference>
<feature type="transmembrane region" description="Helical" evidence="2">
    <location>
        <begin position="340"/>
        <end position="365"/>
    </location>
</feature>
<feature type="transmembrane region" description="Helical" evidence="2">
    <location>
        <begin position="66"/>
        <end position="88"/>
    </location>
</feature>
<reference evidence="4 5" key="1">
    <citation type="submission" date="2024-02" db="EMBL/GenBank/DDBJ databases">
        <authorList>
            <person name="Chen Y."/>
            <person name="Shah S."/>
            <person name="Dougan E. K."/>
            <person name="Thang M."/>
            <person name="Chan C."/>
        </authorList>
    </citation>
    <scope>NUCLEOTIDE SEQUENCE [LARGE SCALE GENOMIC DNA]</scope>
</reference>
<keyword evidence="2" id="KW-0812">Transmembrane</keyword>
<dbReference type="Pfam" id="PF07690">
    <property type="entry name" value="MFS_1"/>
    <property type="match status" value="2"/>
</dbReference>
<keyword evidence="5" id="KW-1185">Reference proteome</keyword>
<feature type="transmembrane region" description="Helical" evidence="2">
    <location>
        <begin position="248"/>
        <end position="266"/>
    </location>
</feature>
<feature type="domain" description="Major facilitator superfamily (MFS) profile" evidence="3">
    <location>
        <begin position="1"/>
        <end position="369"/>
    </location>
</feature>
<accession>A0ABP0J5G7</accession>
<feature type="transmembrane region" description="Helical" evidence="2">
    <location>
        <begin position="109"/>
        <end position="127"/>
    </location>
</feature>
<protein>
    <recommendedName>
        <fullName evidence="3">Major facilitator superfamily (MFS) profile domain-containing protein</fullName>
    </recommendedName>
</protein>
<feature type="transmembrane region" description="Helical" evidence="2">
    <location>
        <begin position="42"/>
        <end position="60"/>
    </location>
</feature>
<name>A0ABP0J5G7_9DINO</name>
<dbReference type="PROSITE" id="PS50850">
    <property type="entry name" value="MFS"/>
    <property type="match status" value="1"/>
</dbReference>
<comment type="subcellular location">
    <subcellularLocation>
        <location evidence="1">Membrane</location>
        <topology evidence="1">Multi-pass membrane protein</topology>
    </subcellularLocation>
</comment>
<dbReference type="InterPro" id="IPR020846">
    <property type="entry name" value="MFS_dom"/>
</dbReference>
<dbReference type="Gene3D" id="1.20.1250.20">
    <property type="entry name" value="MFS general substrate transporter like domains"/>
    <property type="match status" value="2"/>
</dbReference>
<dbReference type="InterPro" id="IPR036259">
    <property type="entry name" value="MFS_trans_sf"/>
</dbReference>
<dbReference type="InterPro" id="IPR011701">
    <property type="entry name" value="MFS"/>
</dbReference>
<feature type="transmembrane region" description="Helical" evidence="2">
    <location>
        <begin position="218"/>
        <end position="236"/>
    </location>
</feature>
<evidence type="ECO:0000313" key="5">
    <source>
        <dbReference type="Proteomes" id="UP001642484"/>
    </source>
</evidence>
<proteinExistence type="predicted"/>
<gene>
    <name evidence="4" type="ORF">CCMP2556_LOCUS9733</name>
</gene>
<comment type="caution">
    <text evidence="4">The sequence shown here is derived from an EMBL/GenBank/DDBJ whole genome shotgun (WGS) entry which is preliminary data.</text>
</comment>
<dbReference type="SUPFAM" id="SSF103473">
    <property type="entry name" value="MFS general substrate transporter"/>
    <property type="match status" value="1"/>
</dbReference>
<keyword evidence="2" id="KW-1133">Transmembrane helix</keyword>
<evidence type="ECO:0000313" key="4">
    <source>
        <dbReference type="EMBL" id="CAK9009589.1"/>
    </source>
</evidence>
<dbReference type="Proteomes" id="UP001642484">
    <property type="component" value="Unassembled WGS sequence"/>
</dbReference>